<keyword evidence="1" id="KW-0472">Membrane</keyword>
<dbReference type="AlphaFoldDB" id="A0A8S1C483"/>
<evidence type="ECO:0000256" key="1">
    <source>
        <dbReference type="SAM" id="Phobius"/>
    </source>
</evidence>
<sequence length="338" mass="38000">MVEERKINYKCLIAAFGVFTFVYLLSEYTIYKLDEMLEGNDSEEPVVEINVYLSENLTMELPEDVQAANEAEKGVNTSKIKALLDPIMRGKRQAAMLPVIPGYVCTAELFMNVDPCCPTPVFLKESELQSCIRRRFARSLPVEGNSKSNATNTSDYETDYSYFDYHVEEDSNATKERPAPQSAQSVYYRWLPVRVFQLTPRRNNARSQQRQSQQATIGRKTPTRQICMVDCMFRTLKWISPENVLNLDLMFAAMTAMVPTSWASLLSTAKTDCANVTAGGGMIENVLDANRKVCLVAPIKLMRCIKRSLIMACPSMLDSGPQCTANTNVLKQCDVLAI</sequence>
<proteinExistence type="predicted"/>
<name>A0A8S1C483_9INSE</name>
<protein>
    <submittedName>
        <fullName evidence="2">Uncharacterized protein</fullName>
    </submittedName>
</protein>
<keyword evidence="3" id="KW-1185">Reference proteome</keyword>
<comment type="caution">
    <text evidence="2">The sequence shown here is derived from an EMBL/GenBank/DDBJ whole genome shotgun (WGS) entry which is preliminary data.</text>
</comment>
<reference evidence="2 3" key="1">
    <citation type="submission" date="2020-04" db="EMBL/GenBank/DDBJ databases">
        <authorList>
            <person name="Alioto T."/>
            <person name="Alioto T."/>
            <person name="Gomez Garrido J."/>
        </authorList>
    </citation>
    <scope>NUCLEOTIDE SEQUENCE [LARGE SCALE GENOMIC DNA]</scope>
</reference>
<dbReference type="Gene3D" id="1.10.238.270">
    <property type="match status" value="1"/>
</dbReference>
<organism evidence="2 3">
    <name type="scientific">Cloeon dipterum</name>
    <dbReference type="NCBI Taxonomy" id="197152"/>
    <lineage>
        <taxon>Eukaryota</taxon>
        <taxon>Metazoa</taxon>
        <taxon>Ecdysozoa</taxon>
        <taxon>Arthropoda</taxon>
        <taxon>Hexapoda</taxon>
        <taxon>Insecta</taxon>
        <taxon>Pterygota</taxon>
        <taxon>Palaeoptera</taxon>
        <taxon>Ephemeroptera</taxon>
        <taxon>Pisciforma</taxon>
        <taxon>Baetidae</taxon>
        <taxon>Cloeon</taxon>
    </lineage>
</organism>
<dbReference type="OrthoDB" id="8239328at2759"/>
<dbReference type="EMBL" id="CADEPI010000014">
    <property type="protein sequence ID" value="CAB3363942.1"/>
    <property type="molecule type" value="Genomic_DNA"/>
</dbReference>
<evidence type="ECO:0000313" key="2">
    <source>
        <dbReference type="EMBL" id="CAB3363942.1"/>
    </source>
</evidence>
<feature type="transmembrane region" description="Helical" evidence="1">
    <location>
        <begin position="7"/>
        <end position="26"/>
    </location>
</feature>
<keyword evidence="1" id="KW-0812">Transmembrane</keyword>
<gene>
    <name evidence="2" type="ORF">CLODIP_2_CD06995</name>
</gene>
<keyword evidence="1" id="KW-1133">Transmembrane helix</keyword>
<evidence type="ECO:0000313" key="3">
    <source>
        <dbReference type="Proteomes" id="UP000494165"/>
    </source>
</evidence>
<dbReference type="Proteomes" id="UP000494165">
    <property type="component" value="Unassembled WGS sequence"/>
</dbReference>
<accession>A0A8S1C483</accession>